<reference evidence="2" key="2">
    <citation type="submission" date="2025-05" db="UniProtKB">
        <authorList>
            <consortium name="EnsemblMetazoa"/>
        </authorList>
    </citation>
    <scope>IDENTIFICATION</scope>
    <source>
        <strain evidence="2">Foshan</strain>
    </source>
</reference>
<evidence type="ECO:0000256" key="1">
    <source>
        <dbReference type="SAM" id="Phobius"/>
    </source>
</evidence>
<dbReference type="InterPro" id="IPR009318">
    <property type="entry name" value="Gustatory_rcpt"/>
</dbReference>
<keyword evidence="1" id="KW-1133">Transmembrane helix</keyword>
<keyword evidence="1" id="KW-0472">Membrane</keyword>
<name>A0ABM1XX92_AEDAL</name>
<sequence>MRLQMVGVNAKNINGLIFFIDGCIINVLFLQMATKWNRVVVKWDSVDRIFLTESYRIESKWTLKRRLWTATALLLGLACCK</sequence>
<proteinExistence type="predicted"/>
<protein>
    <recommendedName>
        <fullName evidence="4">Secreted protein</fullName>
    </recommendedName>
</protein>
<dbReference type="RefSeq" id="XP_062713403.1">
    <property type="nucleotide sequence ID" value="XM_062857419.1"/>
</dbReference>
<reference evidence="3" key="1">
    <citation type="journal article" date="2015" name="Proc. Natl. Acad. Sci. U.S.A.">
        <title>Genome sequence of the Asian Tiger mosquito, Aedes albopictus, reveals insights into its biology, genetics, and evolution.</title>
        <authorList>
            <person name="Chen X.G."/>
            <person name="Jiang X."/>
            <person name="Gu J."/>
            <person name="Xu M."/>
            <person name="Wu Y."/>
            <person name="Deng Y."/>
            <person name="Zhang C."/>
            <person name="Bonizzoni M."/>
            <person name="Dermauw W."/>
            <person name="Vontas J."/>
            <person name="Armbruster P."/>
            <person name="Huang X."/>
            <person name="Yang Y."/>
            <person name="Zhang H."/>
            <person name="He W."/>
            <person name="Peng H."/>
            <person name="Liu Y."/>
            <person name="Wu K."/>
            <person name="Chen J."/>
            <person name="Lirakis M."/>
            <person name="Topalis P."/>
            <person name="Van Leeuwen T."/>
            <person name="Hall A.B."/>
            <person name="Jiang X."/>
            <person name="Thorpe C."/>
            <person name="Mueller R.L."/>
            <person name="Sun C."/>
            <person name="Waterhouse R.M."/>
            <person name="Yan G."/>
            <person name="Tu Z.J."/>
            <person name="Fang X."/>
            <person name="James A.A."/>
        </authorList>
    </citation>
    <scope>NUCLEOTIDE SEQUENCE [LARGE SCALE GENOMIC DNA]</scope>
    <source>
        <strain evidence="3">Foshan</strain>
    </source>
</reference>
<keyword evidence="1" id="KW-0812">Transmembrane</keyword>
<feature type="transmembrane region" description="Helical" evidence="1">
    <location>
        <begin position="12"/>
        <end position="30"/>
    </location>
</feature>
<dbReference type="Proteomes" id="UP000069940">
    <property type="component" value="Unassembled WGS sequence"/>
</dbReference>
<dbReference type="Pfam" id="PF06151">
    <property type="entry name" value="Trehalose_recp"/>
    <property type="match status" value="1"/>
</dbReference>
<evidence type="ECO:0008006" key="4">
    <source>
        <dbReference type="Google" id="ProtNLM"/>
    </source>
</evidence>
<evidence type="ECO:0000313" key="2">
    <source>
        <dbReference type="EnsemblMetazoa" id="AALFPA23_003688.P4242"/>
    </source>
</evidence>
<accession>A0ABM1XX92</accession>
<dbReference type="GeneID" id="134290312"/>
<keyword evidence="3" id="KW-1185">Reference proteome</keyword>
<dbReference type="EnsemblMetazoa" id="AALFPA23_003688.R4242">
    <property type="protein sequence ID" value="AALFPA23_003688.P4242"/>
    <property type="gene ID" value="AALFPA23_003688"/>
</dbReference>
<organism evidence="2 3">
    <name type="scientific">Aedes albopictus</name>
    <name type="common">Asian tiger mosquito</name>
    <name type="synonym">Stegomyia albopicta</name>
    <dbReference type="NCBI Taxonomy" id="7160"/>
    <lineage>
        <taxon>Eukaryota</taxon>
        <taxon>Metazoa</taxon>
        <taxon>Ecdysozoa</taxon>
        <taxon>Arthropoda</taxon>
        <taxon>Hexapoda</taxon>
        <taxon>Insecta</taxon>
        <taxon>Pterygota</taxon>
        <taxon>Neoptera</taxon>
        <taxon>Endopterygota</taxon>
        <taxon>Diptera</taxon>
        <taxon>Nematocera</taxon>
        <taxon>Culicoidea</taxon>
        <taxon>Culicidae</taxon>
        <taxon>Culicinae</taxon>
        <taxon>Aedini</taxon>
        <taxon>Aedes</taxon>
        <taxon>Stegomyia</taxon>
    </lineage>
</organism>
<evidence type="ECO:0000313" key="3">
    <source>
        <dbReference type="Proteomes" id="UP000069940"/>
    </source>
</evidence>